<dbReference type="PANTHER" id="PTHR30105">
    <property type="entry name" value="UNCHARACTERIZED YIBQ-RELATED"/>
    <property type="match status" value="1"/>
</dbReference>
<protein>
    <recommendedName>
        <fullName evidence="3">Divergent polysaccharide deacetylase family protein</fullName>
    </recommendedName>
</protein>
<proteinExistence type="predicted"/>
<dbReference type="GO" id="GO:0005975">
    <property type="term" value="P:carbohydrate metabolic process"/>
    <property type="evidence" value="ECO:0007669"/>
    <property type="project" value="InterPro"/>
</dbReference>
<accession>A0A432XNT8</accession>
<dbReference type="EMBL" id="PIPT01000002">
    <property type="protein sequence ID" value="RUO50357.1"/>
    <property type="molecule type" value="Genomic_DNA"/>
</dbReference>
<dbReference type="Proteomes" id="UP000286678">
    <property type="component" value="Unassembled WGS sequence"/>
</dbReference>
<dbReference type="SUPFAM" id="SSF88713">
    <property type="entry name" value="Glycoside hydrolase/deacetylase"/>
    <property type="match status" value="1"/>
</dbReference>
<dbReference type="InterPro" id="IPR011330">
    <property type="entry name" value="Glyco_hydro/deAcase_b/a-brl"/>
</dbReference>
<reference evidence="2" key="1">
    <citation type="journal article" date="2018" name="Front. Microbiol.">
        <title>Genome-Based Analysis Reveals the Taxonomy and Diversity of the Family Idiomarinaceae.</title>
        <authorList>
            <person name="Liu Y."/>
            <person name="Lai Q."/>
            <person name="Shao Z."/>
        </authorList>
    </citation>
    <scope>NUCLEOTIDE SEQUENCE [LARGE SCALE GENOMIC DNA]</scope>
    <source>
        <strain evidence="2">SW15</strain>
    </source>
</reference>
<dbReference type="PANTHER" id="PTHR30105:SF2">
    <property type="entry name" value="DIVERGENT POLYSACCHARIDE DEACETYLASE SUPERFAMILY"/>
    <property type="match status" value="1"/>
</dbReference>
<evidence type="ECO:0000313" key="2">
    <source>
        <dbReference type="Proteomes" id="UP000286678"/>
    </source>
</evidence>
<sequence length="267" mass="29576">MLQFIAILTVLHLPLVAAKENSNAGPPVETPQVKPRIAIVIDDLGHHASNTAFTELDYPLTLAIMPFSAKAEELATQASEAGHEVMIHMPMQPESMPAQAQEVLDLEDTKAQFLATLSAAFSRLPQAQGLNNHQGSLMTAQALQMEWLMDALKQRQMYFLDSRTSAATVAEATARQVGIPSNRRHVFLDNAPSLEAIAERWRRVELIAENQGYAIVIGHPYPTTLQFLQELAVKQGRPYELVYFSELLCLPDASSKTSNSYCWHPVD</sequence>
<dbReference type="RefSeq" id="WP_126833239.1">
    <property type="nucleotide sequence ID" value="NZ_PIPT01000002.1"/>
</dbReference>
<evidence type="ECO:0000313" key="1">
    <source>
        <dbReference type="EMBL" id="RUO50357.1"/>
    </source>
</evidence>
<comment type="caution">
    <text evidence="1">The sequence shown here is derived from an EMBL/GenBank/DDBJ whole genome shotgun (WGS) entry which is preliminary data.</text>
</comment>
<evidence type="ECO:0008006" key="3">
    <source>
        <dbReference type="Google" id="ProtNLM"/>
    </source>
</evidence>
<dbReference type="CDD" id="cd10936">
    <property type="entry name" value="CE4_DAC2"/>
    <property type="match status" value="1"/>
</dbReference>
<dbReference type="Gene3D" id="3.20.20.370">
    <property type="entry name" value="Glycoside hydrolase/deacetylase"/>
    <property type="match status" value="1"/>
</dbReference>
<name>A0A432XNT8_9GAMM</name>
<dbReference type="AlphaFoldDB" id="A0A432XNT8"/>
<dbReference type="InterPro" id="IPR006837">
    <property type="entry name" value="Divergent_DAC"/>
</dbReference>
<keyword evidence="2" id="KW-1185">Reference proteome</keyword>
<organism evidence="1 2">
    <name type="scientific">Pseudidiomarina aquimaris</name>
    <dbReference type="NCBI Taxonomy" id="641841"/>
    <lineage>
        <taxon>Bacteria</taxon>
        <taxon>Pseudomonadati</taxon>
        <taxon>Pseudomonadota</taxon>
        <taxon>Gammaproteobacteria</taxon>
        <taxon>Alteromonadales</taxon>
        <taxon>Idiomarinaceae</taxon>
        <taxon>Pseudidiomarina</taxon>
    </lineage>
</organism>
<dbReference type="Pfam" id="PF04748">
    <property type="entry name" value="Polysacc_deac_2"/>
    <property type="match status" value="1"/>
</dbReference>
<dbReference type="OrthoDB" id="9784811at2"/>
<gene>
    <name evidence="1" type="ORF">CWE21_04385</name>
</gene>